<dbReference type="InterPro" id="IPR001025">
    <property type="entry name" value="BAH_dom"/>
</dbReference>
<evidence type="ECO:0000313" key="7">
    <source>
        <dbReference type="EMBL" id="KAL3835173.1"/>
    </source>
</evidence>
<feature type="region of interest" description="Disordered" evidence="4">
    <location>
        <begin position="1118"/>
        <end position="1155"/>
    </location>
</feature>
<feature type="compositionally biased region" description="Basic and acidic residues" evidence="4">
    <location>
        <begin position="727"/>
        <end position="736"/>
    </location>
</feature>
<reference evidence="7 8" key="1">
    <citation type="submission" date="2024-12" db="EMBL/GenBank/DDBJ databases">
        <title>The unique morphological basis and parallel evolutionary history of personate flowers in Penstemon.</title>
        <authorList>
            <person name="Depatie T.H."/>
            <person name="Wessinger C.A."/>
        </authorList>
    </citation>
    <scope>NUCLEOTIDE SEQUENCE [LARGE SCALE GENOMIC DNA]</scope>
    <source>
        <strain evidence="7">WTNN_2</strain>
        <tissue evidence="7">Leaf</tissue>
    </source>
</reference>
<name>A0ABD3TG56_9LAMI</name>
<gene>
    <name evidence="7" type="ORF">ACJIZ3_009909</name>
</gene>
<feature type="region of interest" description="Disordered" evidence="4">
    <location>
        <begin position="872"/>
        <end position="933"/>
    </location>
</feature>
<dbReference type="InterPro" id="IPR017923">
    <property type="entry name" value="TFIIS_N"/>
</dbReference>
<feature type="domain" description="TFIIS N-terminal" evidence="6">
    <location>
        <begin position="345"/>
        <end position="431"/>
    </location>
</feature>
<dbReference type="Gene3D" id="2.30.30.490">
    <property type="match status" value="1"/>
</dbReference>
<dbReference type="Proteomes" id="UP001634393">
    <property type="component" value="Unassembled WGS sequence"/>
</dbReference>
<feature type="region of interest" description="Disordered" evidence="4">
    <location>
        <begin position="705"/>
        <end position="752"/>
    </location>
</feature>
<dbReference type="SUPFAM" id="SSF47676">
    <property type="entry name" value="Conserved domain common to transcription factors TFIIS, elongin A, CRSP70"/>
    <property type="match status" value="1"/>
</dbReference>
<evidence type="ECO:0000256" key="4">
    <source>
        <dbReference type="SAM" id="MobiDB-lite"/>
    </source>
</evidence>
<dbReference type="InterPro" id="IPR043151">
    <property type="entry name" value="BAH_sf"/>
</dbReference>
<dbReference type="InterPro" id="IPR035441">
    <property type="entry name" value="TFIIS/LEDGF_dom_sf"/>
</dbReference>
<dbReference type="PROSITE" id="PS51319">
    <property type="entry name" value="TFIIS_N"/>
    <property type="match status" value="1"/>
</dbReference>
<feature type="region of interest" description="Disordered" evidence="4">
    <location>
        <begin position="663"/>
        <end position="685"/>
    </location>
</feature>
<dbReference type="Gene3D" id="1.20.930.10">
    <property type="entry name" value="Conserved domain common to transcription factors TFIIS, elongin A, CRSP70"/>
    <property type="match status" value="1"/>
</dbReference>
<dbReference type="CDD" id="cd00183">
    <property type="entry name" value="TFIIS_I"/>
    <property type="match status" value="1"/>
</dbReference>
<dbReference type="GO" id="GO:0005634">
    <property type="term" value="C:nucleus"/>
    <property type="evidence" value="ECO:0007669"/>
    <property type="project" value="UniProtKB-SubCell"/>
</dbReference>
<feature type="domain" description="BAH" evidence="5">
    <location>
        <begin position="64"/>
        <end position="179"/>
    </location>
</feature>
<feature type="compositionally biased region" description="Polar residues" evidence="4">
    <location>
        <begin position="539"/>
        <end position="548"/>
    </location>
</feature>
<keyword evidence="2 3" id="KW-0539">Nucleus</keyword>
<evidence type="ECO:0000256" key="1">
    <source>
        <dbReference type="ARBA" id="ARBA00004123"/>
    </source>
</evidence>
<keyword evidence="8" id="KW-1185">Reference proteome</keyword>
<dbReference type="Pfam" id="PF01426">
    <property type="entry name" value="BAH"/>
    <property type="match status" value="1"/>
</dbReference>
<evidence type="ECO:0000256" key="3">
    <source>
        <dbReference type="PROSITE-ProRule" id="PRU00649"/>
    </source>
</evidence>
<dbReference type="SMART" id="SM00509">
    <property type="entry name" value="TFS2N"/>
    <property type="match status" value="1"/>
</dbReference>
<feature type="compositionally biased region" description="Polar residues" evidence="4">
    <location>
        <begin position="203"/>
        <end position="240"/>
    </location>
</feature>
<feature type="region of interest" description="Disordered" evidence="4">
    <location>
        <begin position="452"/>
        <end position="471"/>
    </location>
</feature>
<feature type="compositionally biased region" description="Polar residues" evidence="4">
    <location>
        <begin position="738"/>
        <end position="752"/>
    </location>
</feature>
<feature type="compositionally biased region" description="Basic and acidic residues" evidence="4">
    <location>
        <begin position="907"/>
        <end position="922"/>
    </location>
</feature>
<proteinExistence type="predicted"/>
<feature type="compositionally biased region" description="Polar residues" evidence="4">
    <location>
        <begin position="477"/>
        <end position="489"/>
    </location>
</feature>
<dbReference type="PANTHER" id="PTHR46548:SF1">
    <property type="entry name" value="BAH AND TFIIS DOMAIN-CONTAINING PROTEIN-RELATED"/>
    <property type="match status" value="1"/>
</dbReference>
<evidence type="ECO:0000256" key="2">
    <source>
        <dbReference type="ARBA" id="ARBA00023242"/>
    </source>
</evidence>
<comment type="subcellular location">
    <subcellularLocation>
        <location evidence="1 3">Nucleus</location>
    </subcellularLocation>
</comment>
<evidence type="ECO:0000259" key="5">
    <source>
        <dbReference type="PROSITE" id="PS51038"/>
    </source>
</evidence>
<feature type="compositionally biased region" description="Low complexity" evidence="4">
    <location>
        <begin position="897"/>
        <end position="906"/>
    </location>
</feature>
<feature type="compositionally biased region" description="Low complexity" evidence="4">
    <location>
        <begin position="501"/>
        <end position="515"/>
    </location>
</feature>
<sequence length="1643" mass="177541">MHGRVQRGGESNRSLQRISSLHMQSALPLATTDKTVAVVGDLHSPLASTIKITTTGDSFFKDGRKISVGECALFKPSQDSPPFIGLIRWLTLSKGNNLQLGVSWLYRPAELKLAKGTLVDGAPNEIFYSFHKDETPAASLLHPCKVAFLPRGVELLNGTSSFVCRRVYDISNKRLWWLTDQDFIKEQQKEVDQLLNKTRTEMHATSQPDGRSPKQVNGPTSTLQLKHASDSGQNSGTFPSQVKGKKRERVDHGADPIKRERSLRSDDGELLQHKTESNLKSEIARITEKGAVVDLEGVEKLVQLMQTDRIDKKIDLVSRSMLAGVMAATDRVDCLNRFVQLRGLPVFDEWLQDIHKGKIGEGNSLKESDKSTEEFILVLLRALDKLPVNLHALQMCNIGRSVNHLRSHKNFEIQRKARSLVDTWKKRVEAEMNNIDTKTGSTRGVSAWHSKSRFPEASHGGSRTPSGSDVALKSSITHNSASKTTSSRSTHGESLIKSATSSPGPVKPVSSPASGQESQPTISIGGTPDVPLIREDRSSCSNQSHNYNKSSSGKEDGKSSTAGLVTVNRISNSSTRNRKTSCVTISVTGSQKEISSCRSSSVYKTTSLEKLSQSVISSERVLDETVTEGSSHKLIVKIPNRVHSPSQGVGDVSQEDSYVSSKASSPVIAHKHEQFDRTSKDKSEIDHSNIASEIKVGSWQNIDSKVGLTGSGEGGRSSTAPGGEHIMTTEDSRRLNECPSTNQLNSGKSLASSFSPMNALIESCARYSEANSSVSVDDDVGMNLLASVATGEMSRSDLISPAGSTERSTHAVDGGCNGDEAKSISSSEDYMEGVQTQFCNDTECNDKKQAALDGCSCSEDGLHLSKHEPLEFSGDKKCDQSHTSEGIPCGEGNNQLDSASTYSSSDADPKRDISIRSTEKKVPTSSSLPISADMVNDSESNHLIHEKANSTNVTDGINVMMTEMKTSTDLLSDDGKLTVEVAASNQFSEADCKEDVVEGLNMGTNSQQKLTSAIVKSEFAERANCEKLLQTARGQESVIEAAVEVEIGEPDEKDIKQCVTKSEKLNFNKEVDKNAAGRSHRAGLCSKSHQEEDYVEGKEILEHISVPVRVCLGSEDHEVQQKDELRESKSSSSQPDEEVECAAEDSSSSVAGASDLDPKIKFDLNEGFGVDEGKYEEPVRLMSSVATSVHMIKSSPFSVNSIPSSHSASITVAAAAKGPFVPPEDLMKSKGELRWKGSAATSAFRPAEPRKIYETPFCSTSMSCPDAATNKHGRLPLDFDLNVADERVLEEMASRDSALAIDSTTDIVNNHATLPDRSPGSKPVHGSGWLDLDLNRLDEANDDGHCSTSSNHKGEGSIVHAKLLDGLPTGDLRRDFDLNDGPGVDDASTEQLPFNQQIRGGTPSQLSSANLRMNNPGLGSFSSWFSPGNTYSTIAIPSMLPDRGEQPFPIFPPGAPQRTFGPSGVHPFSSNVYRGSVLSSSPAIPFPSSPFQFPVFPFGTTFPLPSATFPVGGTSYADSASGPRLFAPPVNSQLMGPVGAVASQFQRPYMVNLPDSSSVGGLEDNRRWGIQGLDLNAGPGAMENEAREEMLPLSSVQRSVASPQALAEEHARMYSVAGGILKRKEPEGGWEQESFRYKQSSRQ</sequence>
<feature type="compositionally biased region" description="Basic and acidic residues" evidence="4">
    <location>
        <begin position="1118"/>
        <end position="1129"/>
    </location>
</feature>
<dbReference type="EMBL" id="JBJXBP010000004">
    <property type="protein sequence ID" value="KAL3835173.1"/>
    <property type="molecule type" value="Genomic_DNA"/>
</dbReference>
<feature type="region of interest" description="Disordered" evidence="4">
    <location>
        <begin position="200"/>
        <end position="268"/>
    </location>
</feature>
<comment type="caution">
    <text evidence="7">The sequence shown here is derived from an EMBL/GenBank/DDBJ whole genome shotgun (WGS) entry which is preliminary data.</text>
</comment>
<feature type="region of interest" description="Disordered" evidence="4">
    <location>
        <begin position="1622"/>
        <end position="1643"/>
    </location>
</feature>
<dbReference type="Pfam" id="PF08711">
    <property type="entry name" value="Med26"/>
    <property type="match status" value="1"/>
</dbReference>
<feature type="compositionally biased region" description="Basic and acidic residues" evidence="4">
    <location>
        <begin position="248"/>
        <end position="268"/>
    </location>
</feature>
<feature type="region of interest" description="Disordered" evidence="4">
    <location>
        <begin position="796"/>
        <end position="820"/>
    </location>
</feature>
<dbReference type="PANTHER" id="PTHR46548">
    <property type="entry name" value="BAH AND TFIIS DOMAIN-CONTAINING PROTEIN-RELATED"/>
    <property type="match status" value="1"/>
</dbReference>
<feature type="compositionally biased region" description="Basic and acidic residues" evidence="4">
    <location>
        <begin position="670"/>
        <end position="685"/>
    </location>
</feature>
<dbReference type="PROSITE" id="PS51038">
    <property type="entry name" value="BAH"/>
    <property type="match status" value="1"/>
</dbReference>
<organism evidence="7 8">
    <name type="scientific">Penstemon smallii</name>
    <dbReference type="NCBI Taxonomy" id="265156"/>
    <lineage>
        <taxon>Eukaryota</taxon>
        <taxon>Viridiplantae</taxon>
        <taxon>Streptophyta</taxon>
        <taxon>Embryophyta</taxon>
        <taxon>Tracheophyta</taxon>
        <taxon>Spermatophyta</taxon>
        <taxon>Magnoliopsida</taxon>
        <taxon>eudicotyledons</taxon>
        <taxon>Gunneridae</taxon>
        <taxon>Pentapetalae</taxon>
        <taxon>asterids</taxon>
        <taxon>lamiids</taxon>
        <taxon>Lamiales</taxon>
        <taxon>Plantaginaceae</taxon>
        <taxon>Cheloneae</taxon>
        <taxon>Penstemon</taxon>
    </lineage>
</organism>
<feature type="region of interest" description="Disordered" evidence="4">
    <location>
        <begin position="477"/>
        <end position="561"/>
    </location>
</feature>
<dbReference type="SMART" id="SM00439">
    <property type="entry name" value="BAH"/>
    <property type="match status" value="1"/>
</dbReference>
<evidence type="ECO:0000259" key="6">
    <source>
        <dbReference type="PROSITE" id="PS51319"/>
    </source>
</evidence>
<accession>A0ABD3TG56</accession>
<dbReference type="InterPro" id="IPR003617">
    <property type="entry name" value="TFIIS/CRSP70_N_sub"/>
</dbReference>
<protein>
    <submittedName>
        <fullName evidence="7">Uncharacterized protein</fullName>
    </submittedName>
</protein>
<evidence type="ECO:0000313" key="8">
    <source>
        <dbReference type="Proteomes" id="UP001634393"/>
    </source>
</evidence>
<feature type="compositionally biased region" description="Basic and acidic residues" evidence="4">
    <location>
        <begin position="872"/>
        <end position="882"/>
    </location>
</feature>